<reference evidence="2 3" key="1">
    <citation type="submission" date="2015-05" db="EMBL/GenBank/DDBJ databases">
        <title>Genome assembly of Archangium gephyra DSM 2261.</title>
        <authorList>
            <person name="Sharma G."/>
            <person name="Subramanian S."/>
        </authorList>
    </citation>
    <scope>NUCLEOTIDE SEQUENCE [LARGE SCALE GENOMIC DNA]</scope>
    <source>
        <strain evidence="2 3">DSM 2261</strain>
    </source>
</reference>
<dbReference type="Proteomes" id="UP000035579">
    <property type="component" value="Chromosome"/>
</dbReference>
<evidence type="ECO:0000256" key="1">
    <source>
        <dbReference type="SAM" id="MobiDB-lite"/>
    </source>
</evidence>
<dbReference type="KEGG" id="age:AA314_00436"/>
<dbReference type="AlphaFoldDB" id="A0AAC8Q0M6"/>
<name>A0AAC8Q0M6_9BACT</name>
<feature type="region of interest" description="Disordered" evidence="1">
    <location>
        <begin position="1"/>
        <end position="64"/>
    </location>
</feature>
<dbReference type="EMBL" id="CP011509">
    <property type="protein sequence ID" value="AKI98809.1"/>
    <property type="molecule type" value="Genomic_DNA"/>
</dbReference>
<protein>
    <submittedName>
        <fullName evidence="2">Uncharacterized protein</fullName>
    </submittedName>
</protein>
<evidence type="ECO:0000313" key="3">
    <source>
        <dbReference type="Proteomes" id="UP000035579"/>
    </source>
</evidence>
<gene>
    <name evidence="2" type="ORF">AA314_00436</name>
</gene>
<proteinExistence type="predicted"/>
<evidence type="ECO:0000313" key="2">
    <source>
        <dbReference type="EMBL" id="AKI98809.1"/>
    </source>
</evidence>
<accession>A0AAC8Q0M6</accession>
<sequence length="85" mass="8745">MSVYGEGLLLTASRDDARARSPPVPPGAQGGQTSAASHSPGPPPARGLPPGNTDCPWMDGYPVEAGLPEDFWRRGAPARAGDAYS</sequence>
<organism evidence="2 3">
    <name type="scientific">Archangium gephyra</name>
    <dbReference type="NCBI Taxonomy" id="48"/>
    <lineage>
        <taxon>Bacteria</taxon>
        <taxon>Pseudomonadati</taxon>
        <taxon>Myxococcota</taxon>
        <taxon>Myxococcia</taxon>
        <taxon>Myxococcales</taxon>
        <taxon>Cystobacterineae</taxon>
        <taxon>Archangiaceae</taxon>
        <taxon>Archangium</taxon>
    </lineage>
</organism>